<reference evidence="2 3" key="1">
    <citation type="submission" date="2022-09" db="EMBL/GenBank/DDBJ databases">
        <authorList>
            <person name="Palmer J.M."/>
        </authorList>
    </citation>
    <scope>NUCLEOTIDE SEQUENCE [LARGE SCALE GENOMIC DNA]</scope>
    <source>
        <strain evidence="2 3">DSM 7382</strain>
    </source>
</reference>
<evidence type="ECO:0000313" key="3">
    <source>
        <dbReference type="Proteomes" id="UP001385951"/>
    </source>
</evidence>
<evidence type="ECO:0000313" key="2">
    <source>
        <dbReference type="EMBL" id="KAK7681051.1"/>
    </source>
</evidence>
<sequence>MAKFKGPDRPHLDINNLNIDETSEISSETADITESDISARNHSHSNGLGLGNANDITSIHSGLIHNQYPSSKLNGNNANTTIGSDFTNGSIFTLETKYFNSPKVADLKDIMMEHKGNNILKKPLANFAQSSHGSNGNGQLLLLLAIDLL</sequence>
<gene>
    <name evidence="2" type="ORF">QCA50_015888</name>
</gene>
<evidence type="ECO:0000256" key="1">
    <source>
        <dbReference type="SAM" id="MobiDB-lite"/>
    </source>
</evidence>
<dbReference type="AlphaFoldDB" id="A0AAW0FKB4"/>
<protein>
    <submittedName>
        <fullName evidence="2">Uncharacterized protein</fullName>
    </submittedName>
</protein>
<organism evidence="2 3">
    <name type="scientific">Cerrena zonata</name>
    <dbReference type="NCBI Taxonomy" id="2478898"/>
    <lineage>
        <taxon>Eukaryota</taxon>
        <taxon>Fungi</taxon>
        <taxon>Dikarya</taxon>
        <taxon>Basidiomycota</taxon>
        <taxon>Agaricomycotina</taxon>
        <taxon>Agaricomycetes</taxon>
        <taxon>Polyporales</taxon>
        <taxon>Cerrenaceae</taxon>
        <taxon>Cerrena</taxon>
    </lineage>
</organism>
<dbReference type="Proteomes" id="UP001385951">
    <property type="component" value="Unassembled WGS sequence"/>
</dbReference>
<accession>A0AAW0FKB4</accession>
<comment type="caution">
    <text evidence="2">The sequence shown here is derived from an EMBL/GenBank/DDBJ whole genome shotgun (WGS) entry which is preliminary data.</text>
</comment>
<name>A0AAW0FKB4_9APHY</name>
<dbReference type="EMBL" id="JASBNA010000044">
    <property type="protein sequence ID" value="KAK7681051.1"/>
    <property type="molecule type" value="Genomic_DNA"/>
</dbReference>
<feature type="compositionally biased region" description="Basic and acidic residues" evidence="1">
    <location>
        <begin position="1"/>
        <end position="12"/>
    </location>
</feature>
<keyword evidence="3" id="KW-1185">Reference proteome</keyword>
<proteinExistence type="predicted"/>
<feature type="region of interest" description="Disordered" evidence="1">
    <location>
        <begin position="1"/>
        <end position="20"/>
    </location>
</feature>